<comment type="caution">
    <text evidence="4">The sequence shown here is derived from an EMBL/GenBank/DDBJ whole genome shotgun (WGS) entry which is preliminary data.</text>
</comment>
<dbReference type="InterPro" id="IPR038538">
    <property type="entry name" value="MTERF_sf"/>
</dbReference>
<dbReference type="Proteomes" id="UP000250321">
    <property type="component" value="Unassembled WGS sequence"/>
</dbReference>
<evidence type="ECO:0000313" key="4">
    <source>
        <dbReference type="EMBL" id="PQP95154.1"/>
    </source>
</evidence>
<dbReference type="SMART" id="SM00733">
    <property type="entry name" value="Mterf"/>
    <property type="match status" value="5"/>
</dbReference>
<organism evidence="4 5">
    <name type="scientific">Prunus yedoensis var. nudiflora</name>
    <dbReference type="NCBI Taxonomy" id="2094558"/>
    <lineage>
        <taxon>Eukaryota</taxon>
        <taxon>Viridiplantae</taxon>
        <taxon>Streptophyta</taxon>
        <taxon>Embryophyta</taxon>
        <taxon>Tracheophyta</taxon>
        <taxon>Spermatophyta</taxon>
        <taxon>Magnoliopsida</taxon>
        <taxon>eudicotyledons</taxon>
        <taxon>Gunneridae</taxon>
        <taxon>Pentapetalae</taxon>
        <taxon>rosids</taxon>
        <taxon>fabids</taxon>
        <taxon>Rosales</taxon>
        <taxon>Rosaceae</taxon>
        <taxon>Amygdaloideae</taxon>
        <taxon>Amygdaleae</taxon>
        <taxon>Prunus</taxon>
    </lineage>
</organism>
<evidence type="ECO:0000256" key="2">
    <source>
        <dbReference type="ARBA" id="ARBA00022472"/>
    </source>
</evidence>
<protein>
    <submittedName>
        <fullName evidence="4">Transcription termination factor MTERF8 chloroplastic</fullName>
    </submittedName>
</protein>
<reference evidence="4 5" key="1">
    <citation type="submission" date="2018-02" db="EMBL/GenBank/DDBJ databases">
        <title>Draft genome of wild Prunus yedoensis var. nudiflora.</title>
        <authorList>
            <person name="Baek S."/>
            <person name="Kim J.-H."/>
            <person name="Choi K."/>
            <person name="Kim G.-B."/>
            <person name="Cho A."/>
            <person name="Jang H."/>
            <person name="Shin C.-H."/>
            <person name="Yu H.-J."/>
            <person name="Mun J.-H."/>
        </authorList>
    </citation>
    <scope>NUCLEOTIDE SEQUENCE [LARGE SCALE GENOMIC DNA]</scope>
    <source>
        <strain evidence="5">cv. Jeju island</strain>
        <tissue evidence="4">Leaf</tissue>
    </source>
</reference>
<gene>
    <name evidence="4" type="ORF">Pyn_23198</name>
</gene>
<dbReference type="EMBL" id="PJQY01002269">
    <property type="protein sequence ID" value="PQP95154.1"/>
    <property type="molecule type" value="Genomic_DNA"/>
</dbReference>
<keyword evidence="2" id="KW-0806">Transcription termination</keyword>
<keyword evidence="3" id="KW-0809">Transit peptide</keyword>
<keyword evidence="2" id="KW-0804">Transcription</keyword>
<dbReference type="GO" id="GO:0003676">
    <property type="term" value="F:nucleic acid binding"/>
    <property type="evidence" value="ECO:0007669"/>
    <property type="project" value="InterPro"/>
</dbReference>
<dbReference type="AlphaFoldDB" id="A0A314XL71"/>
<proteinExistence type="inferred from homology"/>
<evidence type="ECO:0000256" key="3">
    <source>
        <dbReference type="ARBA" id="ARBA00022946"/>
    </source>
</evidence>
<dbReference type="OrthoDB" id="637682at2759"/>
<dbReference type="PANTHER" id="PTHR13068">
    <property type="entry name" value="CGI-12 PROTEIN-RELATED"/>
    <property type="match status" value="1"/>
</dbReference>
<dbReference type="STRING" id="2094558.A0A314XL71"/>
<accession>A0A314XL71</accession>
<dbReference type="InterPro" id="IPR003690">
    <property type="entry name" value="MTERF"/>
</dbReference>
<name>A0A314XL71_PRUYE</name>
<comment type="similarity">
    <text evidence="1">Belongs to the mTERF family.</text>
</comment>
<dbReference type="Pfam" id="PF02536">
    <property type="entry name" value="mTERF"/>
    <property type="match status" value="1"/>
</dbReference>
<evidence type="ECO:0000313" key="5">
    <source>
        <dbReference type="Proteomes" id="UP000250321"/>
    </source>
</evidence>
<dbReference type="PANTHER" id="PTHR13068:SF135">
    <property type="entry name" value="TRANSCRIPTION TERMINATION FACTOR MTERF8, CHLOROPLASTIC"/>
    <property type="match status" value="1"/>
</dbReference>
<evidence type="ECO:0000256" key="1">
    <source>
        <dbReference type="ARBA" id="ARBA00007692"/>
    </source>
</evidence>
<dbReference type="GO" id="GO:0006353">
    <property type="term" value="P:DNA-templated transcription termination"/>
    <property type="evidence" value="ECO:0007669"/>
    <property type="project" value="UniProtKB-KW"/>
</dbReference>
<dbReference type="Gene3D" id="1.25.70.10">
    <property type="entry name" value="Transcription termination factor 3, mitochondrial"/>
    <property type="match status" value="1"/>
</dbReference>
<keyword evidence="2" id="KW-0805">Transcription regulation</keyword>
<sequence>MVAVYALFTHPFPSSSSDSLFSFPPSPQPTAYFSPPTLSTFRNHEWFSLLKFTRTPRAEPKSMLTQVGLRPDQRILIQCRYISSATNALAEIGMLFSFFQEIGIEEEEAQVVLDKNPALTSTSLDLLRTRILSFRSVGVDGLELCRLITKCPSLLTAEEIDAFLHFVRHDFEGKIEPPQLNRLFGTTEARFLVGFDKKVRLLLHRGVPREKIFDVLNKLNLYKALCLKSVEEIERTITFLSRFGGIDLIVRRPTLLNYDLDTQLVPRVGFLTELSGGDEDATGTLLGLSFEDNLAYKLAFLVKIGYKYRTKDMAAAMGSATRTSCDNLQKVIGLFLSHGLSCGDIVIMSTKHPQILQYSHSAIEKKMEYLINEIGREVGELLNFPAFLGYKLDDRIKARYELRKKVLGEGMSLNKLLTVSSERFSTKKPAYVVENENLNEEMKVLSDK</sequence>
<keyword evidence="5" id="KW-1185">Reference proteome</keyword>